<feature type="signal peptide" evidence="1">
    <location>
        <begin position="1"/>
        <end position="19"/>
    </location>
</feature>
<accession>A0ABR4F2P6</accession>
<dbReference type="EMBL" id="JBAWTH010000014">
    <property type="protein sequence ID" value="KAL2288964.1"/>
    <property type="molecule type" value="Genomic_DNA"/>
</dbReference>
<name>A0ABR4F2P6_9PEZI</name>
<feature type="chain" id="PRO_5046303151" evidence="1">
    <location>
        <begin position="20"/>
        <end position="163"/>
    </location>
</feature>
<dbReference type="Gene3D" id="2.60.20.10">
    <property type="entry name" value="Crystallins"/>
    <property type="match status" value="1"/>
</dbReference>
<evidence type="ECO:0000256" key="1">
    <source>
        <dbReference type="SAM" id="SignalP"/>
    </source>
</evidence>
<comment type="caution">
    <text evidence="2">The sequence shown here is derived from an EMBL/GenBank/DDBJ whole genome shotgun (WGS) entry which is preliminary data.</text>
</comment>
<gene>
    <name evidence="2" type="ORF">FJTKL_02837</name>
</gene>
<dbReference type="Proteomes" id="UP001600888">
    <property type="component" value="Unassembled WGS sequence"/>
</dbReference>
<keyword evidence="1" id="KW-0732">Signal</keyword>
<reference evidence="2 3" key="1">
    <citation type="submission" date="2024-03" db="EMBL/GenBank/DDBJ databases">
        <title>A high-quality draft genome sequence of Diaporthe vaccinii, a causative agent of upright dieback and viscid rot disease in cranberry plants.</title>
        <authorList>
            <person name="Sarrasin M."/>
            <person name="Lang B.F."/>
            <person name="Burger G."/>
        </authorList>
    </citation>
    <scope>NUCLEOTIDE SEQUENCE [LARGE SCALE GENOMIC DNA]</scope>
    <source>
        <strain evidence="2 3">IS7</strain>
    </source>
</reference>
<evidence type="ECO:0000313" key="3">
    <source>
        <dbReference type="Proteomes" id="UP001600888"/>
    </source>
</evidence>
<protein>
    <submittedName>
        <fullName evidence="2">Uncharacterized protein</fullName>
    </submittedName>
</protein>
<sequence>MKLIVVLALAATAVCTTTSTRLPAGVQYTQISPADIPDSIVLAEPPFNETALSDLDARDHDLSKRANHGVYLCVDAYFKGYCVHITSPADVCVPLASDLNDKVSSVGPDTGGYCRFYFNAGCTDNDGCLHFDSTNPGRSNLDLADQKVCGRNNPNDQITSYKC</sequence>
<evidence type="ECO:0000313" key="2">
    <source>
        <dbReference type="EMBL" id="KAL2288964.1"/>
    </source>
</evidence>
<organism evidence="2 3">
    <name type="scientific">Diaporthe vaccinii</name>
    <dbReference type="NCBI Taxonomy" id="105482"/>
    <lineage>
        <taxon>Eukaryota</taxon>
        <taxon>Fungi</taxon>
        <taxon>Dikarya</taxon>
        <taxon>Ascomycota</taxon>
        <taxon>Pezizomycotina</taxon>
        <taxon>Sordariomycetes</taxon>
        <taxon>Sordariomycetidae</taxon>
        <taxon>Diaporthales</taxon>
        <taxon>Diaporthaceae</taxon>
        <taxon>Diaporthe</taxon>
        <taxon>Diaporthe eres species complex</taxon>
    </lineage>
</organism>
<keyword evidence="3" id="KW-1185">Reference proteome</keyword>
<proteinExistence type="predicted"/>